<protein>
    <submittedName>
        <fullName evidence="1">(salmon louse) hypothetical protein</fullName>
    </submittedName>
</protein>
<dbReference type="AlphaFoldDB" id="A0A7R8CZX2"/>
<gene>
    <name evidence="1" type="ORF">LSAA_10367</name>
</gene>
<proteinExistence type="predicted"/>
<reference evidence="1" key="1">
    <citation type="submission" date="2021-02" db="EMBL/GenBank/DDBJ databases">
        <authorList>
            <person name="Bekaert M."/>
        </authorList>
    </citation>
    <scope>NUCLEOTIDE SEQUENCE</scope>
    <source>
        <strain evidence="1">IoA-00</strain>
    </source>
</reference>
<evidence type="ECO:0000313" key="2">
    <source>
        <dbReference type="Proteomes" id="UP000675881"/>
    </source>
</evidence>
<organism evidence="1 2">
    <name type="scientific">Lepeophtheirus salmonis</name>
    <name type="common">Salmon louse</name>
    <name type="synonym">Caligus salmonis</name>
    <dbReference type="NCBI Taxonomy" id="72036"/>
    <lineage>
        <taxon>Eukaryota</taxon>
        <taxon>Metazoa</taxon>
        <taxon>Ecdysozoa</taxon>
        <taxon>Arthropoda</taxon>
        <taxon>Crustacea</taxon>
        <taxon>Multicrustacea</taxon>
        <taxon>Hexanauplia</taxon>
        <taxon>Copepoda</taxon>
        <taxon>Siphonostomatoida</taxon>
        <taxon>Caligidae</taxon>
        <taxon>Lepeophtheirus</taxon>
    </lineage>
</organism>
<evidence type="ECO:0000313" key="1">
    <source>
        <dbReference type="EMBL" id="CAF2954310.1"/>
    </source>
</evidence>
<sequence length="406" mass="46630">MALLHRFLRLNDSKETAIFTFIVTKSVTRDLHRDVTSKEFCYGHHRWAITFSRIDNMLAQGSRKFVTLTTLEEGNFMDRNGEFQLELKMAGQFGKLETSYFSYSPYDWNLSLYPTGRSDSQLGTSESIVGSPTGNASMTIYLNRQTGLDRNCRVKFNLKIGDGESQVESGDRDEISDHDGKSYGWLPMVKFADCVSRGVLKLIVEMISINTVSLLEIPVVPPNPVGLPVYDKDKLAWEVEPDMNGDTLKLRMIHKDAKNIPRNHIRYVCWSAYLIKNHPKLKHALGGGSKPKDYTAKIPLDQKALFPILYSSLGYLIGRSNIRIQIEWIQSYLLFQSTYHHYDDLIRVQTYQMRHDIANLRLENDMLEQRLCLYENKKSSCSGRNTDKALINLSRSQEDLDENEYA</sequence>
<dbReference type="EMBL" id="HG994584">
    <property type="protein sequence ID" value="CAF2954310.1"/>
    <property type="molecule type" value="Genomic_DNA"/>
</dbReference>
<keyword evidence="2" id="KW-1185">Reference proteome</keyword>
<dbReference type="Proteomes" id="UP000675881">
    <property type="component" value="Chromosome 5"/>
</dbReference>
<accession>A0A7R8CZX2</accession>
<dbReference type="OrthoDB" id="10035275at2759"/>
<name>A0A7R8CZX2_LEPSM</name>